<evidence type="ECO:0000256" key="4">
    <source>
        <dbReference type="ARBA" id="ARBA00022917"/>
    </source>
</evidence>
<comment type="caution">
    <text evidence="8">The sequence shown here is derived from an EMBL/GenBank/DDBJ whole genome shotgun (WGS) entry which is preliminary data.</text>
</comment>
<dbReference type="NCBIfam" id="NF001859">
    <property type="entry name" value="PRK00591.1"/>
    <property type="match status" value="1"/>
</dbReference>
<dbReference type="InterPro" id="IPR000352">
    <property type="entry name" value="Pep_chain_release_fac_I"/>
</dbReference>
<dbReference type="PANTHER" id="PTHR43804">
    <property type="entry name" value="LD18447P"/>
    <property type="match status" value="1"/>
</dbReference>
<dbReference type="InterPro" id="IPR050057">
    <property type="entry name" value="Prokaryotic/Mito_RF"/>
</dbReference>
<dbReference type="FunFam" id="3.30.160.20:FF:000004">
    <property type="entry name" value="Peptide chain release factor 1"/>
    <property type="match status" value="1"/>
</dbReference>
<keyword evidence="5" id="KW-0963">Cytoplasm</keyword>
<dbReference type="EMBL" id="JAHESC010000040">
    <property type="protein sequence ID" value="MBT1689379.1"/>
    <property type="molecule type" value="Genomic_DNA"/>
</dbReference>
<protein>
    <recommendedName>
        <fullName evidence="5 6">Peptide chain release factor 1</fullName>
        <shortName evidence="5">RF-1</shortName>
    </recommendedName>
</protein>
<sequence>MIEKLEEIKLRFEDVGLLLAQPDTVNDLKKFSQLSKEYRDLEKIVLKYNQFKDARNHLQQAKDVLAKEKDSELRELAKMEIDELEPRIDGFEAELKELLIPKDPNDDKNVLLEIRAGTGGDEAAIFAGDLWRMYQRFCEKRGLKMAVLDVTEGTAGGYKEVISSVSGEGAYGMLKFESGVHRVQRVPATEQQGRVHTSAASVVALPEVEDVEEVVINPADIEVQTARSSGAGGQNVNKVETKVQLTHKPTGIVITCQIERSQHGNRERALQMLKTKLYEMEVTKQANELGAARRSLVRSGDRSEKIRTYNYPQSRVTDHRIGYTVYNLPAVMNGDLEDFVEQLRIADSAEKMAEGAGAA</sequence>
<dbReference type="GO" id="GO:0005737">
    <property type="term" value="C:cytoplasm"/>
    <property type="evidence" value="ECO:0007669"/>
    <property type="project" value="UniProtKB-SubCell"/>
</dbReference>
<dbReference type="Pfam" id="PF00472">
    <property type="entry name" value="RF-1"/>
    <property type="match status" value="1"/>
</dbReference>
<name>A0AAP2DCZ0_9BACT</name>
<keyword evidence="9" id="KW-1185">Reference proteome</keyword>
<organism evidence="8 9">
    <name type="scientific">Dawidia soli</name>
    <dbReference type="NCBI Taxonomy" id="2782352"/>
    <lineage>
        <taxon>Bacteria</taxon>
        <taxon>Pseudomonadati</taxon>
        <taxon>Bacteroidota</taxon>
        <taxon>Cytophagia</taxon>
        <taxon>Cytophagales</taxon>
        <taxon>Chryseotaleaceae</taxon>
        <taxon>Dawidia</taxon>
    </lineage>
</organism>
<keyword evidence="3 5" id="KW-0488">Methylation</keyword>
<evidence type="ECO:0000256" key="3">
    <source>
        <dbReference type="ARBA" id="ARBA00022481"/>
    </source>
</evidence>
<feature type="domain" description="Prokaryotic-type class I peptide chain release factors" evidence="7">
    <location>
        <begin position="227"/>
        <end position="243"/>
    </location>
</feature>
<dbReference type="Gene3D" id="6.10.140.1950">
    <property type="match status" value="1"/>
</dbReference>
<dbReference type="PANTHER" id="PTHR43804:SF7">
    <property type="entry name" value="LD18447P"/>
    <property type="match status" value="1"/>
</dbReference>
<gene>
    <name evidence="5 8" type="primary">prfA</name>
    <name evidence="8" type="ORF">KK078_22635</name>
</gene>
<dbReference type="Proteomes" id="UP001319180">
    <property type="component" value="Unassembled WGS sequence"/>
</dbReference>
<dbReference type="SMART" id="SM00937">
    <property type="entry name" value="PCRF"/>
    <property type="match status" value="1"/>
</dbReference>
<keyword evidence="4 5" id="KW-0648">Protein biosynthesis</keyword>
<dbReference type="SUPFAM" id="SSF75620">
    <property type="entry name" value="Release factor"/>
    <property type="match status" value="1"/>
</dbReference>
<dbReference type="HAMAP" id="MF_00093">
    <property type="entry name" value="Rel_fac_1"/>
    <property type="match status" value="1"/>
</dbReference>
<evidence type="ECO:0000313" key="8">
    <source>
        <dbReference type="EMBL" id="MBT1689379.1"/>
    </source>
</evidence>
<comment type="subcellular location">
    <subcellularLocation>
        <location evidence="5">Cytoplasm</location>
    </subcellularLocation>
</comment>
<dbReference type="InterPro" id="IPR004373">
    <property type="entry name" value="RF-1"/>
</dbReference>
<reference evidence="8 9" key="1">
    <citation type="submission" date="2021-05" db="EMBL/GenBank/DDBJ databases">
        <title>A Polyphasic approach of four new species of the genus Ohtaekwangia: Ohtaekwangia histidinii sp. nov., Ohtaekwangia cretensis sp. nov., Ohtaekwangia indiensis sp. nov., Ohtaekwangia reichenbachii sp. nov. from diverse environment.</title>
        <authorList>
            <person name="Octaviana S."/>
        </authorList>
    </citation>
    <scope>NUCLEOTIDE SEQUENCE [LARGE SCALE GENOMIC DNA]</scope>
    <source>
        <strain evidence="8 9">PWU37</strain>
    </source>
</reference>
<dbReference type="NCBIfam" id="TIGR00019">
    <property type="entry name" value="prfA"/>
    <property type="match status" value="1"/>
</dbReference>
<dbReference type="PROSITE" id="PS00745">
    <property type="entry name" value="RF_PROK_I"/>
    <property type="match status" value="1"/>
</dbReference>
<comment type="similarity">
    <text evidence="2 5">Belongs to the prokaryotic/mitochondrial release factor family.</text>
</comment>
<evidence type="ECO:0000256" key="2">
    <source>
        <dbReference type="ARBA" id="ARBA00010835"/>
    </source>
</evidence>
<comment type="function">
    <text evidence="1 5">Peptide chain release factor 1 directs the termination of translation in response to the peptide chain termination codons UAG and UAA.</text>
</comment>
<dbReference type="InterPro" id="IPR005139">
    <property type="entry name" value="PCRF"/>
</dbReference>
<evidence type="ECO:0000256" key="1">
    <source>
        <dbReference type="ARBA" id="ARBA00002986"/>
    </source>
</evidence>
<comment type="PTM">
    <text evidence="5">Methylated by PrmC. Methylation increases the termination efficiency of RF1.</text>
</comment>
<dbReference type="GO" id="GO:0016149">
    <property type="term" value="F:translation release factor activity, codon specific"/>
    <property type="evidence" value="ECO:0007669"/>
    <property type="project" value="UniProtKB-UniRule"/>
</dbReference>
<dbReference type="InterPro" id="IPR045853">
    <property type="entry name" value="Pep_chain_release_fac_I_sf"/>
</dbReference>
<evidence type="ECO:0000256" key="6">
    <source>
        <dbReference type="NCBIfam" id="TIGR00019"/>
    </source>
</evidence>
<dbReference type="FunFam" id="3.30.70.1660:FF:000002">
    <property type="entry name" value="Peptide chain release factor 1"/>
    <property type="match status" value="1"/>
</dbReference>
<evidence type="ECO:0000256" key="5">
    <source>
        <dbReference type="HAMAP-Rule" id="MF_00093"/>
    </source>
</evidence>
<evidence type="ECO:0000313" key="9">
    <source>
        <dbReference type="Proteomes" id="UP001319180"/>
    </source>
</evidence>
<dbReference type="Gene3D" id="3.30.70.1660">
    <property type="match status" value="2"/>
</dbReference>
<dbReference type="RefSeq" id="WP_254092604.1">
    <property type="nucleotide sequence ID" value="NZ_JAHESC010000040.1"/>
</dbReference>
<proteinExistence type="inferred from homology"/>
<dbReference type="Gene3D" id="3.30.160.20">
    <property type="match status" value="1"/>
</dbReference>
<evidence type="ECO:0000259" key="7">
    <source>
        <dbReference type="PROSITE" id="PS00745"/>
    </source>
</evidence>
<dbReference type="Pfam" id="PF03462">
    <property type="entry name" value="PCRF"/>
    <property type="match status" value="1"/>
</dbReference>
<accession>A0AAP2DCZ0</accession>
<dbReference type="AlphaFoldDB" id="A0AAP2DCZ0"/>
<feature type="modified residue" description="N5-methylglutamine" evidence="5">
    <location>
        <position position="234"/>
    </location>
</feature>